<dbReference type="InterPro" id="IPR052705">
    <property type="entry name" value="Gliding_Motility_GTPase"/>
</dbReference>
<dbReference type="STRING" id="1202785.A946_06360"/>
<keyword evidence="4" id="KW-0342">GTP-binding</keyword>
<accession>A0A516TQ40</accession>
<organism evidence="5 6">
    <name type="scientific">Methylacidiphilum kamchatkense Kam1</name>
    <dbReference type="NCBI Taxonomy" id="1202785"/>
    <lineage>
        <taxon>Bacteria</taxon>
        <taxon>Pseudomonadati</taxon>
        <taxon>Verrucomicrobiota</taxon>
        <taxon>Methylacidiphilae</taxon>
        <taxon>Methylacidiphilales</taxon>
        <taxon>Methylacidiphilaceae</taxon>
        <taxon>Methylacidiphilum (ex Ratnadevi et al. 2023)</taxon>
    </lineage>
</organism>
<dbReference type="Proteomes" id="UP000315925">
    <property type="component" value="Chromosome"/>
</dbReference>
<dbReference type="Gene3D" id="3.40.50.300">
    <property type="entry name" value="P-loop containing nucleotide triphosphate hydrolases"/>
    <property type="match status" value="1"/>
</dbReference>
<dbReference type="CDD" id="cd00882">
    <property type="entry name" value="Ras_like_GTPase"/>
    <property type="match status" value="1"/>
</dbReference>
<evidence type="ECO:0000313" key="6">
    <source>
        <dbReference type="Proteomes" id="UP000315925"/>
    </source>
</evidence>
<dbReference type="InterPro" id="IPR027417">
    <property type="entry name" value="P-loop_NTPase"/>
</dbReference>
<sequence>MVLKTSLERCMNNHKNQNIKIFVTGPSGAGKTTFIRSISQSEVLTTDVPCTNAKGKKETTVAMDYGSLNLDRYSIHLFGSPGQDRFDFTWDILRQGALGVIMLVGGHDPEQLPLLKKMHDKFLTELTIPYILGVTHQDLAEVWTPAEVADYLEIDPFLCVGINALDENSATDVLVRLFEIIEKEIEG</sequence>
<dbReference type="InterPro" id="IPR004130">
    <property type="entry name" value="Gpn"/>
</dbReference>
<comment type="similarity">
    <text evidence="1">Belongs to the GPN-loop GTPase family.</text>
</comment>
<reference evidence="6" key="1">
    <citation type="submission" date="2019-03" db="EMBL/GenBank/DDBJ databases">
        <title>Complete genome of Methylacidiphilum kamchatkense Kam1.</title>
        <authorList>
            <person name="Kruse T."/>
            <person name="Murarilal Ratnadevi C."/>
            <person name="Erikstad H.-A."/>
            <person name="Birkeland N.-K."/>
        </authorList>
    </citation>
    <scope>NUCLEOTIDE SEQUENCE [LARGE SCALE GENOMIC DNA]</scope>
    <source>
        <strain evidence="6">kam1</strain>
    </source>
</reference>
<protein>
    <recommendedName>
        <fullName evidence="7">GTPase</fullName>
    </recommendedName>
</protein>
<gene>
    <name evidence="5" type="ORF">kam1_2116</name>
</gene>
<dbReference type="SUPFAM" id="SSF52540">
    <property type="entry name" value="P-loop containing nucleoside triphosphate hydrolases"/>
    <property type="match status" value="1"/>
</dbReference>
<dbReference type="EMBL" id="CP037899">
    <property type="protein sequence ID" value="QDQ43324.1"/>
    <property type="molecule type" value="Genomic_DNA"/>
</dbReference>
<dbReference type="PANTHER" id="PTHR42708">
    <property type="entry name" value="ATP/GTP-BINDING PROTEIN-RELATED"/>
    <property type="match status" value="1"/>
</dbReference>
<dbReference type="GO" id="GO:0016787">
    <property type="term" value="F:hydrolase activity"/>
    <property type="evidence" value="ECO:0007669"/>
    <property type="project" value="UniProtKB-KW"/>
</dbReference>
<evidence type="ECO:0000313" key="5">
    <source>
        <dbReference type="EMBL" id="QDQ43324.1"/>
    </source>
</evidence>
<keyword evidence="3" id="KW-0378">Hydrolase</keyword>
<dbReference type="Pfam" id="PF03029">
    <property type="entry name" value="ATP_bind_1"/>
    <property type="match status" value="1"/>
</dbReference>
<dbReference type="AlphaFoldDB" id="A0A516TQ40"/>
<evidence type="ECO:0008006" key="7">
    <source>
        <dbReference type="Google" id="ProtNLM"/>
    </source>
</evidence>
<evidence type="ECO:0000256" key="4">
    <source>
        <dbReference type="ARBA" id="ARBA00023134"/>
    </source>
</evidence>
<evidence type="ECO:0000256" key="1">
    <source>
        <dbReference type="ARBA" id="ARBA00005290"/>
    </source>
</evidence>
<evidence type="ECO:0000256" key="2">
    <source>
        <dbReference type="ARBA" id="ARBA00022741"/>
    </source>
</evidence>
<proteinExistence type="inferred from homology"/>
<dbReference type="GO" id="GO:0005525">
    <property type="term" value="F:GTP binding"/>
    <property type="evidence" value="ECO:0007669"/>
    <property type="project" value="UniProtKB-KW"/>
</dbReference>
<dbReference type="KEGG" id="mkc:kam1_2116"/>
<keyword evidence="2" id="KW-0547">Nucleotide-binding</keyword>
<evidence type="ECO:0000256" key="3">
    <source>
        <dbReference type="ARBA" id="ARBA00022801"/>
    </source>
</evidence>
<name>A0A516TQ40_9BACT</name>
<dbReference type="OrthoDB" id="4319884at2"/>
<dbReference type="PANTHER" id="PTHR42708:SF1">
    <property type="entry name" value="GLIDING MOTILITY PROTEIN MGLA"/>
    <property type="match status" value="1"/>
</dbReference>